<dbReference type="InterPro" id="IPR009014">
    <property type="entry name" value="Transketo_C/PFOR_II"/>
</dbReference>
<dbReference type="GO" id="GO:0006979">
    <property type="term" value="P:response to oxidative stress"/>
    <property type="evidence" value="ECO:0007669"/>
    <property type="project" value="TreeGrafter"/>
</dbReference>
<dbReference type="NCBIfam" id="NF006412">
    <property type="entry name" value="PRK08659.1"/>
    <property type="match status" value="1"/>
</dbReference>
<sequence>MSTREVISSGNDLAARAAVDAGCRFFGGYPLTPSSEVMHTISDLLPKVGGAAIQMEDEIAGVAAAIGAGMAGVRTLTATSGPGISLKAENLGLAQMCEVPLVVINVMRGGPSTGLPTRVSQGDVAQAKNPSHGDYKSITLCAGNLAECYTETVRAFNLADRFMQPVFVLLDETIGHMHAKAEIPTVEAVKADIVPRKTFDGAPEDYRPYGVEQDQPAVLNPMYTGYRYHYTGLHHDAMGFPTEEIETCRKLIDRLFQKVEKYTDEIESNEEYMLDDADILIVGYGSASLAIKEAVNTLRNEGVKVGMFRPITLWPSPETRMHELGQKFDKVLSVELNQGQYLEEVQRSMGRLDIQKLTKTNGRPFSPADIIEKVKEVF</sequence>
<dbReference type="Pfam" id="PF17147">
    <property type="entry name" value="PFOR_II"/>
    <property type="match status" value="1"/>
</dbReference>
<dbReference type="InterPro" id="IPR029061">
    <property type="entry name" value="THDP-binding"/>
</dbReference>
<protein>
    <submittedName>
        <fullName evidence="4">2-oxoglutarate oxidoreductase, alpha subunit</fullName>
        <ecNumber evidence="4">1.2.7.3</ecNumber>
    </submittedName>
</protein>
<evidence type="ECO:0000256" key="1">
    <source>
        <dbReference type="ARBA" id="ARBA00023002"/>
    </source>
</evidence>
<feature type="domain" description="Pyruvate:ferredoxin oxidoreductase core" evidence="3">
    <location>
        <begin position="277"/>
        <end position="370"/>
    </location>
</feature>
<evidence type="ECO:0000259" key="3">
    <source>
        <dbReference type="Pfam" id="PF17147"/>
    </source>
</evidence>
<dbReference type="InterPro" id="IPR033412">
    <property type="entry name" value="PFOR_II"/>
</dbReference>
<feature type="domain" description="Pyruvate flavodoxin/ferredoxin oxidoreductase pyrimidine binding" evidence="2">
    <location>
        <begin position="17"/>
        <end position="250"/>
    </location>
</feature>
<dbReference type="FunFam" id="3.40.50.920:FF:000013">
    <property type="entry name" value="Ferredoxin oxidoreductase alpha subunit"/>
    <property type="match status" value="1"/>
</dbReference>
<dbReference type="SUPFAM" id="SSF52518">
    <property type="entry name" value="Thiamin diphosphate-binding fold (THDP-binding)"/>
    <property type="match status" value="1"/>
</dbReference>
<dbReference type="CDD" id="cd07034">
    <property type="entry name" value="TPP_PYR_PFOR_IOR-alpha_like"/>
    <property type="match status" value="1"/>
</dbReference>
<accession>A0A1W1C553</accession>
<dbReference type="NCBIfam" id="NF007206">
    <property type="entry name" value="PRK09627.1"/>
    <property type="match status" value="1"/>
</dbReference>
<keyword evidence="1 4" id="KW-0560">Oxidoreductase</keyword>
<name>A0A1W1C553_9ZZZZ</name>
<dbReference type="InterPro" id="IPR050722">
    <property type="entry name" value="Pyruvate:ferred/Flavod_OxRd"/>
</dbReference>
<dbReference type="GO" id="GO:0047553">
    <property type="term" value="F:2-oxoglutarate synthase activity"/>
    <property type="evidence" value="ECO:0007669"/>
    <property type="project" value="UniProtKB-EC"/>
</dbReference>
<proteinExistence type="predicted"/>
<dbReference type="InterPro" id="IPR002880">
    <property type="entry name" value="Pyrv_Fd/Flavodoxin_OxRdtase_N"/>
</dbReference>
<dbReference type="EC" id="1.2.7.3" evidence="4"/>
<gene>
    <name evidence="4" type="ORF">MNB_SV-3-1033</name>
</gene>
<evidence type="ECO:0000259" key="2">
    <source>
        <dbReference type="Pfam" id="PF01855"/>
    </source>
</evidence>
<reference evidence="4" key="1">
    <citation type="submission" date="2016-10" db="EMBL/GenBank/DDBJ databases">
        <authorList>
            <person name="de Groot N.N."/>
        </authorList>
    </citation>
    <scope>NUCLEOTIDE SEQUENCE</scope>
</reference>
<dbReference type="Pfam" id="PF01855">
    <property type="entry name" value="POR_N"/>
    <property type="match status" value="1"/>
</dbReference>
<dbReference type="SUPFAM" id="SSF52922">
    <property type="entry name" value="TK C-terminal domain-like"/>
    <property type="match status" value="1"/>
</dbReference>
<dbReference type="Gene3D" id="3.40.50.970">
    <property type="match status" value="1"/>
</dbReference>
<evidence type="ECO:0000313" key="4">
    <source>
        <dbReference type="EMBL" id="SFV60841.1"/>
    </source>
</evidence>
<dbReference type="Gene3D" id="3.40.50.920">
    <property type="match status" value="1"/>
</dbReference>
<dbReference type="PANTHER" id="PTHR32154:SF14">
    <property type="entry name" value="2-OXOGLUTARATE SYNTHASE SUBUNIT KORA"/>
    <property type="match status" value="1"/>
</dbReference>
<dbReference type="EMBL" id="FPHI01000022">
    <property type="protein sequence ID" value="SFV60841.1"/>
    <property type="molecule type" value="Genomic_DNA"/>
</dbReference>
<dbReference type="FunFam" id="3.40.50.970:FF:000022">
    <property type="entry name" value="2-oxoglutarate ferredoxin oxidoreductase alpha subunit"/>
    <property type="match status" value="1"/>
</dbReference>
<dbReference type="PANTHER" id="PTHR32154">
    <property type="entry name" value="PYRUVATE-FLAVODOXIN OXIDOREDUCTASE-RELATED"/>
    <property type="match status" value="1"/>
</dbReference>
<dbReference type="AlphaFoldDB" id="A0A1W1C553"/>
<organism evidence="4">
    <name type="scientific">hydrothermal vent metagenome</name>
    <dbReference type="NCBI Taxonomy" id="652676"/>
    <lineage>
        <taxon>unclassified sequences</taxon>
        <taxon>metagenomes</taxon>
        <taxon>ecological metagenomes</taxon>
    </lineage>
</organism>